<evidence type="ECO:0000313" key="4">
    <source>
        <dbReference type="Proteomes" id="UP001257659"/>
    </source>
</evidence>
<dbReference type="PANTHER" id="PTHR11712">
    <property type="entry name" value="POLYKETIDE SYNTHASE-RELATED"/>
    <property type="match status" value="1"/>
</dbReference>
<dbReference type="RefSeq" id="WP_309729288.1">
    <property type="nucleotide sequence ID" value="NZ_JAVDQA010000007.1"/>
</dbReference>
<dbReference type="InterPro" id="IPR016039">
    <property type="entry name" value="Thiolase-like"/>
</dbReference>
<evidence type="ECO:0000313" key="3">
    <source>
        <dbReference type="EMBL" id="MDR6301668.1"/>
    </source>
</evidence>
<dbReference type="Gene3D" id="3.40.47.10">
    <property type="match status" value="1"/>
</dbReference>
<dbReference type="PANTHER" id="PTHR11712:SF336">
    <property type="entry name" value="3-OXOACYL-[ACYL-CARRIER-PROTEIN] SYNTHASE, MITOCHONDRIAL"/>
    <property type="match status" value="1"/>
</dbReference>
<dbReference type="InterPro" id="IPR014030">
    <property type="entry name" value="Ketoacyl_synth_N"/>
</dbReference>
<evidence type="ECO:0000259" key="2">
    <source>
        <dbReference type="Pfam" id="PF13723"/>
    </source>
</evidence>
<comment type="caution">
    <text evidence="3">The sequence shown here is derived from an EMBL/GenBank/DDBJ whole genome shotgun (WGS) entry which is preliminary data.</text>
</comment>
<protein>
    <submittedName>
        <fullName evidence="3">3-oxoacyl-(Acyl-carrier-protein) synthase</fullName>
    </submittedName>
</protein>
<name>A0ABU1K7S0_9FLAO</name>
<reference evidence="3 4" key="1">
    <citation type="submission" date="2023-07" db="EMBL/GenBank/DDBJ databases">
        <title>Genomic Encyclopedia of Type Strains, Phase IV (KMG-IV): sequencing the most valuable type-strain genomes for metagenomic binning, comparative biology and taxonomic classification.</title>
        <authorList>
            <person name="Goeker M."/>
        </authorList>
    </citation>
    <scope>NUCLEOTIDE SEQUENCE [LARGE SCALE GENOMIC DNA]</scope>
    <source>
        <strain evidence="3 4">DSM 102814</strain>
    </source>
</reference>
<dbReference type="Pfam" id="PF13723">
    <property type="entry name" value="Ketoacyl-synt_2"/>
    <property type="match status" value="1"/>
</dbReference>
<proteinExistence type="predicted"/>
<accession>A0ABU1K7S0</accession>
<sequence length="359" mass="40182">MKTKCYINGIGMLGAQYYSPRENSLVSTVSEFNTPVLRCQFSEYEKYIKKGTMRRMSSSVKMGSVAAKKALEDAKITEPDAIITGTGMGCKQDSDIFLENLLEQNEELLTPTKFIQSTHNTVGGQLALQLQSKVYNSTFVQGSISFESALFDAQLSMNSAEDHQHFLVGGIDEISLNTIGLQQLNGQVKKESEIKNINLLNYKTTGSIAGEGASFFVISTEKKAASYAELTALTTFNFLKLTSLKEEIHLFLSENKLTENDIDAVILGKNGDVTDDEFYKEMEQKIFPEMPQLYYKHLTGEFYTASSVGFGLGAHILKHDSIPENCRLNKIEARKPIQHILLYNQYHGRNHSFIVLEKC</sequence>
<feature type="domain" description="Beta-ketoacyl synthase-like N-terminal" evidence="2">
    <location>
        <begin position="54"/>
        <end position="160"/>
    </location>
</feature>
<gene>
    <name evidence="3" type="ORF">GGR31_002338</name>
</gene>
<keyword evidence="4" id="KW-1185">Reference proteome</keyword>
<dbReference type="InterPro" id="IPR000794">
    <property type="entry name" value="Beta-ketoacyl_synthase"/>
</dbReference>
<evidence type="ECO:0000256" key="1">
    <source>
        <dbReference type="ARBA" id="ARBA00022679"/>
    </source>
</evidence>
<organism evidence="3 4">
    <name type="scientific">Mesonia maritima</name>
    <dbReference type="NCBI Taxonomy" id="1793873"/>
    <lineage>
        <taxon>Bacteria</taxon>
        <taxon>Pseudomonadati</taxon>
        <taxon>Bacteroidota</taxon>
        <taxon>Flavobacteriia</taxon>
        <taxon>Flavobacteriales</taxon>
        <taxon>Flavobacteriaceae</taxon>
        <taxon>Mesonia</taxon>
    </lineage>
</organism>
<dbReference type="Proteomes" id="UP001257659">
    <property type="component" value="Unassembled WGS sequence"/>
</dbReference>
<dbReference type="SUPFAM" id="SSF53901">
    <property type="entry name" value="Thiolase-like"/>
    <property type="match status" value="1"/>
</dbReference>
<dbReference type="EMBL" id="JAVDQA010000007">
    <property type="protein sequence ID" value="MDR6301668.1"/>
    <property type="molecule type" value="Genomic_DNA"/>
</dbReference>
<keyword evidence="1" id="KW-0808">Transferase</keyword>